<evidence type="ECO:0000313" key="2">
    <source>
        <dbReference type="EMBL" id="RPB15140.1"/>
    </source>
</evidence>
<accession>A0A3N4KX61</accession>
<evidence type="ECO:0000313" key="3">
    <source>
        <dbReference type="Proteomes" id="UP000277580"/>
    </source>
</evidence>
<dbReference type="InParanoid" id="A0A3N4KX61"/>
<organism evidence="2 3">
    <name type="scientific">Morchella conica CCBAS932</name>
    <dbReference type="NCBI Taxonomy" id="1392247"/>
    <lineage>
        <taxon>Eukaryota</taxon>
        <taxon>Fungi</taxon>
        <taxon>Dikarya</taxon>
        <taxon>Ascomycota</taxon>
        <taxon>Pezizomycotina</taxon>
        <taxon>Pezizomycetes</taxon>
        <taxon>Pezizales</taxon>
        <taxon>Morchellaceae</taxon>
        <taxon>Morchella</taxon>
    </lineage>
</organism>
<dbReference type="AlphaFoldDB" id="A0A3N4KX61"/>
<feature type="compositionally biased region" description="Low complexity" evidence="1">
    <location>
        <begin position="87"/>
        <end position="105"/>
    </location>
</feature>
<sequence>MLTTRGVEVIISSTALMNCVQHSSPRLNLRSPHHSNPDTNQSITETPSMSSPKVTELHLKLCKLENSLQSVKESLTTLSVFIRTHTPTSTPSRSVSGSRKSSVSSFEADQGGTESPRIALTYISAIRNSLKDRFEAIHQDLECAIVCVDKLKQI</sequence>
<dbReference type="EMBL" id="ML119114">
    <property type="protein sequence ID" value="RPB15140.1"/>
    <property type="molecule type" value="Genomic_DNA"/>
</dbReference>
<dbReference type="OrthoDB" id="10492433at2759"/>
<name>A0A3N4KX61_9PEZI</name>
<dbReference type="Proteomes" id="UP000277580">
    <property type="component" value="Unassembled WGS sequence"/>
</dbReference>
<feature type="region of interest" description="Disordered" evidence="1">
    <location>
        <begin position="86"/>
        <end position="112"/>
    </location>
</feature>
<keyword evidence="3" id="KW-1185">Reference proteome</keyword>
<feature type="region of interest" description="Disordered" evidence="1">
    <location>
        <begin position="25"/>
        <end position="50"/>
    </location>
</feature>
<evidence type="ECO:0000256" key="1">
    <source>
        <dbReference type="SAM" id="MobiDB-lite"/>
    </source>
</evidence>
<protein>
    <submittedName>
        <fullName evidence="2">Uncharacterized protein</fullName>
    </submittedName>
</protein>
<gene>
    <name evidence="2" type="ORF">P167DRAFT_533335</name>
</gene>
<proteinExistence type="predicted"/>
<feature type="compositionally biased region" description="Polar residues" evidence="1">
    <location>
        <begin position="37"/>
        <end position="50"/>
    </location>
</feature>
<reference evidence="2 3" key="1">
    <citation type="journal article" date="2018" name="Nat. Ecol. Evol.">
        <title>Pezizomycetes genomes reveal the molecular basis of ectomycorrhizal truffle lifestyle.</title>
        <authorList>
            <person name="Murat C."/>
            <person name="Payen T."/>
            <person name="Noel B."/>
            <person name="Kuo A."/>
            <person name="Morin E."/>
            <person name="Chen J."/>
            <person name="Kohler A."/>
            <person name="Krizsan K."/>
            <person name="Balestrini R."/>
            <person name="Da Silva C."/>
            <person name="Montanini B."/>
            <person name="Hainaut M."/>
            <person name="Levati E."/>
            <person name="Barry K.W."/>
            <person name="Belfiori B."/>
            <person name="Cichocki N."/>
            <person name="Clum A."/>
            <person name="Dockter R.B."/>
            <person name="Fauchery L."/>
            <person name="Guy J."/>
            <person name="Iotti M."/>
            <person name="Le Tacon F."/>
            <person name="Lindquist E.A."/>
            <person name="Lipzen A."/>
            <person name="Malagnac F."/>
            <person name="Mello A."/>
            <person name="Molinier V."/>
            <person name="Miyauchi S."/>
            <person name="Poulain J."/>
            <person name="Riccioni C."/>
            <person name="Rubini A."/>
            <person name="Sitrit Y."/>
            <person name="Splivallo R."/>
            <person name="Traeger S."/>
            <person name="Wang M."/>
            <person name="Zifcakova L."/>
            <person name="Wipf D."/>
            <person name="Zambonelli A."/>
            <person name="Paolocci F."/>
            <person name="Nowrousian M."/>
            <person name="Ottonello S."/>
            <person name="Baldrian P."/>
            <person name="Spatafora J.W."/>
            <person name="Henrissat B."/>
            <person name="Nagy L.G."/>
            <person name="Aury J.M."/>
            <person name="Wincker P."/>
            <person name="Grigoriev I.V."/>
            <person name="Bonfante P."/>
            <person name="Martin F.M."/>
        </authorList>
    </citation>
    <scope>NUCLEOTIDE SEQUENCE [LARGE SCALE GENOMIC DNA]</scope>
    <source>
        <strain evidence="2 3">CCBAS932</strain>
    </source>
</reference>